<reference evidence="2 3" key="1">
    <citation type="submission" date="2015-12" db="EMBL/GenBank/DDBJ databases">
        <title>Draft genome sequence of Moniliophthora roreri, the causal agent of frosty pod rot of cacao.</title>
        <authorList>
            <person name="Aime M.C."/>
            <person name="Diaz-Valderrama J.R."/>
            <person name="Kijpornyongpan T."/>
            <person name="Phillips-Mora W."/>
        </authorList>
    </citation>
    <scope>NUCLEOTIDE SEQUENCE [LARGE SCALE GENOMIC DNA]</scope>
    <source>
        <strain evidence="2 3">MCA 2952</strain>
    </source>
</reference>
<dbReference type="AlphaFoldDB" id="A0A0W0FHI2"/>
<accession>A0A0W0FHI2</accession>
<sequence>MGLNKFSLGVVFCFAQVDPDDRERAIFRIQEDCPDHFKPMLRQRFDSLFNQAGSPAQQPRAIVQIRRHANDTSVPDMFPDREKLEIKVNWVGVYSEFFKEEKEYTRRLEVFVRSSFFVHHVYRTYRHGTQMDKLDQSATEMHQKLELGELDLMSFLQSAVGTFPDGSRDLRRAIRAERIARNVKKESGIDWDDSDDPGYQRLKEISFAVRFDDQYSSSGSASGGETENDDDEDREGQNDGGEKSR</sequence>
<evidence type="ECO:0000313" key="2">
    <source>
        <dbReference type="EMBL" id="KTB35749.1"/>
    </source>
</evidence>
<comment type="caution">
    <text evidence="2">The sequence shown here is derived from an EMBL/GenBank/DDBJ whole genome shotgun (WGS) entry which is preliminary data.</text>
</comment>
<feature type="region of interest" description="Disordered" evidence="1">
    <location>
        <begin position="213"/>
        <end position="245"/>
    </location>
</feature>
<protein>
    <submittedName>
        <fullName evidence="2">Uncharacterized protein</fullName>
    </submittedName>
</protein>
<name>A0A0W0FHI2_MONRR</name>
<dbReference type="EMBL" id="LATX01001983">
    <property type="protein sequence ID" value="KTB35749.1"/>
    <property type="molecule type" value="Genomic_DNA"/>
</dbReference>
<feature type="compositionally biased region" description="Basic and acidic residues" evidence="1">
    <location>
        <begin position="235"/>
        <end position="245"/>
    </location>
</feature>
<gene>
    <name evidence="2" type="ORF">WG66_11669</name>
</gene>
<dbReference type="Proteomes" id="UP000054988">
    <property type="component" value="Unassembled WGS sequence"/>
</dbReference>
<proteinExistence type="predicted"/>
<organism evidence="2 3">
    <name type="scientific">Moniliophthora roreri</name>
    <name type="common">Frosty pod rot fungus</name>
    <name type="synonym">Monilia roreri</name>
    <dbReference type="NCBI Taxonomy" id="221103"/>
    <lineage>
        <taxon>Eukaryota</taxon>
        <taxon>Fungi</taxon>
        <taxon>Dikarya</taxon>
        <taxon>Basidiomycota</taxon>
        <taxon>Agaricomycotina</taxon>
        <taxon>Agaricomycetes</taxon>
        <taxon>Agaricomycetidae</taxon>
        <taxon>Agaricales</taxon>
        <taxon>Marasmiineae</taxon>
        <taxon>Marasmiaceae</taxon>
        <taxon>Moniliophthora</taxon>
    </lineage>
</organism>
<evidence type="ECO:0000313" key="3">
    <source>
        <dbReference type="Proteomes" id="UP000054988"/>
    </source>
</evidence>
<evidence type="ECO:0000256" key="1">
    <source>
        <dbReference type="SAM" id="MobiDB-lite"/>
    </source>
</evidence>
<dbReference type="eggNOG" id="ENOG502SSJX">
    <property type="taxonomic scope" value="Eukaryota"/>
</dbReference>